<dbReference type="Pfam" id="PF00089">
    <property type="entry name" value="Trypsin"/>
    <property type="match status" value="1"/>
</dbReference>
<evidence type="ECO:0000256" key="3">
    <source>
        <dbReference type="SAM" id="SignalP"/>
    </source>
</evidence>
<dbReference type="GeneID" id="108016076"/>
<keyword evidence="1" id="KW-1015">Disulfide bond</keyword>
<dbReference type="InterPro" id="IPR001254">
    <property type="entry name" value="Trypsin_dom"/>
</dbReference>
<dbReference type="Proteomes" id="UP001652628">
    <property type="component" value="Chromosome 2L"/>
</dbReference>
<dbReference type="GO" id="GO:0006508">
    <property type="term" value="P:proteolysis"/>
    <property type="evidence" value="ECO:0007669"/>
    <property type="project" value="InterPro"/>
</dbReference>
<dbReference type="Gene3D" id="2.40.10.10">
    <property type="entry name" value="Trypsin-like serine proteases"/>
    <property type="match status" value="1"/>
</dbReference>
<dbReference type="RefSeq" id="XP_016938162.3">
    <property type="nucleotide sequence ID" value="XM_017082673.4"/>
</dbReference>
<evidence type="ECO:0000256" key="1">
    <source>
        <dbReference type="ARBA" id="ARBA00023157"/>
    </source>
</evidence>
<reference evidence="5" key="1">
    <citation type="submission" date="2025-05" db="UniProtKB">
        <authorList>
            <consortium name="RefSeq"/>
        </authorList>
    </citation>
    <scope>NUCLEOTIDE SEQUENCE [LARGE SCALE GENOMIC DNA]</scope>
</reference>
<dbReference type="PRINTS" id="PR00722">
    <property type="entry name" value="CHYMOTRYPSIN"/>
</dbReference>
<dbReference type="InterPro" id="IPR051487">
    <property type="entry name" value="Ser/Thr_Proteases_Immune/Dev"/>
</dbReference>
<keyword evidence="3" id="KW-0732">Signal</keyword>
<dbReference type="SMART" id="SM00020">
    <property type="entry name" value="Tryp_SPc"/>
    <property type="match status" value="1"/>
</dbReference>
<evidence type="ECO:0000256" key="2">
    <source>
        <dbReference type="ARBA" id="ARBA00024195"/>
    </source>
</evidence>
<dbReference type="GO" id="GO:0004252">
    <property type="term" value="F:serine-type endopeptidase activity"/>
    <property type="evidence" value="ECO:0007669"/>
    <property type="project" value="InterPro"/>
</dbReference>
<comment type="similarity">
    <text evidence="2">Belongs to the peptidase S1 family. CLIP subfamily.</text>
</comment>
<evidence type="ECO:0000313" key="5">
    <source>
        <dbReference type="Proteomes" id="UP001652628"/>
    </source>
</evidence>
<dbReference type="PANTHER" id="PTHR24256">
    <property type="entry name" value="TRYPTASE-RELATED"/>
    <property type="match status" value="1"/>
</dbReference>
<name>A0AB39ZL17_DROSZ</name>
<sequence>MFPVWTLLIFLSVLILLGAAEQAENNQSIENEIDFADEQPKCGEGSLIPLELDFNITDGQAAPGEFPWTVAVLHQKGFLSGGSLIAPDVVLTTAHWIYNKLAADLSVSAGEWDYGNALENYPFEEHNVRKIVIHPLFDLKRGANNLALLFLENEFQITQRINTICLPTEKRSFTSTRCMVAGWGKKEFKDKHNTRILKKIDLPIVPRDICQDQLRQTRLGKAFNLPSGLICAGGEEGKDACTGDGGGALFCPMAEDPTRFEQIGIVNWGVGCNQKNVPATYTDVFEFKSWILDQMLSPMTISDSN</sequence>
<reference evidence="6" key="2">
    <citation type="submission" date="2025-08" db="UniProtKB">
        <authorList>
            <consortium name="RefSeq"/>
        </authorList>
    </citation>
    <scope>IDENTIFICATION</scope>
</reference>
<dbReference type="AlphaFoldDB" id="A0AB39ZL17"/>
<dbReference type="InterPro" id="IPR009003">
    <property type="entry name" value="Peptidase_S1_PA"/>
</dbReference>
<feature type="domain" description="Peptidase S1" evidence="4">
    <location>
        <begin position="56"/>
        <end position="296"/>
    </location>
</feature>
<evidence type="ECO:0000313" key="6">
    <source>
        <dbReference type="RefSeq" id="XP_016938162.3"/>
    </source>
</evidence>
<accession>A0AB39ZL17</accession>
<gene>
    <name evidence="6" type="primary">LOC108016076</name>
</gene>
<dbReference type="CDD" id="cd00190">
    <property type="entry name" value="Tryp_SPc"/>
    <property type="match status" value="1"/>
</dbReference>
<dbReference type="InterPro" id="IPR043504">
    <property type="entry name" value="Peptidase_S1_PA_chymotrypsin"/>
</dbReference>
<feature type="chain" id="PRO_5045821498" evidence="3">
    <location>
        <begin position="23"/>
        <end position="305"/>
    </location>
</feature>
<proteinExistence type="inferred from homology"/>
<dbReference type="GO" id="GO:0005576">
    <property type="term" value="C:extracellular region"/>
    <property type="evidence" value="ECO:0007669"/>
    <property type="project" value="UniProtKB-SubCell"/>
</dbReference>
<dbReference type="SUPFAM" id="SSF50494">
    <property type="entry name" value="Trypsin-like serine proteases"/>
    <property type="match status" value="1"/>
</dbReference>
<protein>
    <submittedName>
        <fullName evidence="6">Phenoloxidase-activating factor 2</fullName>
    </submittedName>
</protein>
<feature type="signal peptide" evidence="3">
    <location>
        <begin position="1"/>
        <end position="22"/>
    </location>
</feature>
<keyword evidence="5" id="KW-1185">Reference proteome</keyword>
<dbReference type="PROSITE" id="PS50240">
    <property type="entry name" value="TRYPSIN_DOM"/>
    <property type="match status" value="1"/>
</dbReference>
<organism evidence="5 6">
    <name type="scientific">Drosophila suzukii</name>
    <name type="common">Spotted-wing drosophila fruit fly</name>
    <dbReference type="NCBI Taxonomy" id="28584"/>
    <lineage>
        <taxon>Eukaryota</taxon>
        <taxon>Metazoa</taxon>
        <taxon>Ecdysozoa</taxon>
        <taxon>Arthropoda</taxon>
        <taxon>Hexapoda</taxon>
        <taxon>Insecta</taxon>
        <taxon>Pterygota</taxon>
        <taxon>Neoptera</taxon>
        <taxon>Endopterygota</taxon>
        <taxon>Diptera</taxon>
        <taxon>Brachycera</taxon>
        <taxon>Muscomorpha</taxon>
        <taxon>Ephydroidea</taxon>
        <taxon>Drosophilidae</taxon>
        <taxon>Drosophila</taxon>
        <taxon>Sophophora</taxon>
    </lineage>
</organism>
<evidence type="ECO:0000259" key="4">
    <source>
        <dbReference type="PROSITE" id="PS50240"/>
    </source>
</evidence>
<dbReference type="InterPro" id="IPR001314">
    <property type="entry name" value="Peptidase_S1A"/>
</dbReference>